<gene>
    <name evidence="2" type="ORF">SAMN02982927_00256</name>
</gene>
<dbReference type="RefSeq" id="WP_093669273.1">
    <property type="nucleotide sequence ID" value="NZ_FOOY01000003.1"/>
</dbReference>
<evidence type="ECO:0000313" key="3">
    <source>
        <dbReference type="Proteomes" id="UP000198752"/>
    </source>
</evidence>
<evidence type="ECO:0000259" key="1">
    <source>
        <dbReference type="PROSITE" id="PS51186"/>
    </source>
</evidence>
<evidence type="ECO:0000313" key="2">
    <source>
        <dbReference type="EMBL" id="SFF98112.1"/>
    </source>
</evidence>
<dbReference type="CDD" id="cd04301">
    <property type="entry name" value="NAT_SF"/>
    <property type="match status" value="1"/>
</dbReference>
<dbReference type="Proteomes" id="UP000198752">
    <property type="component" value="Unassembled WGS sequence"/>
</dbReference>
<dbReference type="GO" id="GO:0016747">
    <property type="term" value="F:acyltransferase activity, transferring groups other than amino-acyl groups"/>
    <property type="evidence" value="ECO:0007669"/>
    <property type="project" value="InterPro"/>
</dbReference>
<dbReference type="OrthoDB" id="9805924at2"/>
<dbReference type="AlphaFoldDB" id="A0A1I2N2X8"/>
<protein>
    <submittedName>
        <fullName evidence="2">Acetyltransferase (GNAT) domain-containing protein</fullName>
    </submittedName>
</protein>
<organism evidence="2 3">
    <name type="scientific">Sporolactobacillus nakayamae</name>
    <dbReference type="NCBI Taxonomy" id="269670"/>
    <lineage>
        <taxon>Bacteria</taxon>
        <taxon>Bacillati</taxon>
        <taxon>Bacillota</taxon>
        <taxon>Bacilli</taxon>
        <taxon>Bacillales</taxon>
        <taxon>Sporolactobacillaceae</taxon>
        <taxon>Sporolactobacillus</taxon>
    </lineage>
</organism>
<name>A0A1I2N2X8_9BACL</name>
<proteinExistence type="predicted"/>
<feature type="domain" description="N-acetyltransferase" evidence="1">
    <location>
        <begin position="2"/>
        <end position="144"/>
    </location>
</feature>
<dbReference type="InterPro" id="IPR000182">
    <property type="entry name" value="GNAT_dom"/>
</dbReference>
<dbReference type="STRING" id="269670.SAMN02982927_00256"/>
<keyword evidence="3" id="KW-1185">Reference proteome</keyword>
<sequence length="144" mass="16822">MSTIRELRTVTEWKAAFPVMNQLRTDLDEETYLELVMQATRNESYHLFAVFEGNYLVAVTGFMPMTTLYSGPSVWVCDLVTDQQYRSQDYGGQLLQFIEQWAMDHGYSSVLLSSESQHESAYHFYMEKMEFDRSGHVFKKVIES</sequence>
<dbReference type="PROSITE" id="PS51186">
    <property type="entry name" value="GNAT"/>
    <property type="match status" value="1"/>
</dbReference>
<keyword evidence="2" id="KW-0808">Transferase</keyword>
<accession>A0A1I2N2X8</accession>
<dbReference type="Gene3D" id="3.40.630.30">
    <property type="match status" value="1"/>
</dbReference>
<dbReference type="Pfam" id="PF00583">
    <property type="entry name" value="Acetyltransf_1"/>
    <property type="match status" value="1"/>
</dbReference>
<dbReference type="SUPFAM" id="SSF55729">
    <property type="entry name" value="Acyl-CoA N-acyltransferases (Nat)"/>
    <property type="match status" value="1"/>
</dbReference>
<dbReference type="EMBL" id="FOOY01000003">
    <property type="protein sequence ID" value="SFF98112.1"/>
    <property type="molecule type" value="Genomic_DNA"/>
</dbReference>
<reference evidence="3" key="1">
    <citation type="submission" date="2016-10" db="EMBL/GenBank/DDBJ databases">
        <authorList>
            <person name="Varghese N."/>
            <person name="Submissions S."/>
        </authorList>
    </citation>
    <scope>NUCLEOTIDE SEQUENCE [LARGE SCALE GENOMIC DNA]</scope>
    <source>
        <strain evidence="3">ATCC 700379</strain>
    </source>
</reference>
<dbReference type="InterPro" id="IPR016181">
    <property type="entry name" value="Acyl_CoA_acyltransferase"/>
</dbReference>